<dbReference type="InterPro" id="IPR027417">
    <property type="entry name" value="P-loop_NTPase"/>
</dbReference>
<sequence>MHGQGAFATSRGPLPLRRGRAPSAGPVRPGRRAVVHDLRTGADTYGDPAAGVPPAARSGAGVPELRYPAHDVLVASGLPGSGKTTLINRTVAPLDDDGRAVVRIDSQDMREAWERRLPGWLPYALYRPLVRCAHYAGLHRALRSGASVVVHDCGALPWVRRWLAWDTRRRGRRLHMVLLDVDPELALEGQAARGRGVSGYAFGRHRRAVRQLVAGVAAGRPPAGCASAVLLDRAAINALRGISFE</sequence>
<protein>
    <submittedName>
        <fullName evidence="2">AAA family ATPase</fullName>
    </submittedName>
</protein>
<reference evidence="2 3" key="1">
    <citation type="submission" date="2021-01" db="EMBL/GenBank/DDBJ databases">
        <title>WGS of actinomycetes isolated from Thailand.</title>
        <authorList>
            <person name="Thawai C."/>
        </authorList>
    </citation>
    <scope>NUCLEOTIDE SEQUENCE [LARGE SCALE GENOMIC DNA]</scope>
    <source>
        <strain evidence="2 3">CA1R205</strain>
    </source>
</reference>
<dbReference type="SUPFAM" id="SSF52540">
    <property type="entry name" value="P-loop containing nucleoside triphosphate hydrolases"/>
    <property type="match status" value="1"/>
</dbReference>
<evidence type="ECO:0000256" key="1">
    <source>
        <dbReference type="SAM" id="MobiDB-lite"/>
    </source>
</evidence>
<dbReference type="EMBL" id="JAERRF010000028">
    <property type="protein sequence ID" value="MBL1101423.1"/>
    <property type="molecule type" value="Genomic_DNA"/>
</dbReference>
<keyword evidence="3" id="KW-1185">Reference proteome</keyword>
<evidence type="ECO:0000313" key="3">
    <source>
        <dbReference type="Proteomes" id="UP000634229"/>
    </source>
</evidence>
<organism evidence="2 3">
    <name type="scientific">Streptomyces coffeae</name>
    <dbReference type="NCBI Taxonomy" id="621382"/>
    <lineage>
        <taxon>Bacteria</taxon>
        <taxon>Bacillati</taxon>
        <taxon>Actinomycetota</taxon>
        <taxon>Actinomycetes</taxon>
        <taxon>Kitasatosporales</taxon>
        <taxon>Streptomycetaceae</taxon>
        <taxon>Streptomyces</taxon>
    </lineage>
</organism>
<dbReference type="Proteomes" id="UP000634229">
    <property type="component" value="Unassembled WGS sequence"/>
</dbReference>
<name>A0ABS1NMV1_9ACTN</name>
<dbReference type="Pfam" id="PF13671">
    <property type="entry name" value="AAA_33"/>
    <property type="match status" value="1"/>
</dbReference>
<gene>
    <name evidence="2" type="ORF">JK363_33115</name>
</gene>
<feature type="region of interest" description="Disordered" evidence="1">
    <location>
        <begin position="1"/>
        <end position="29"/>
    </location>
</feature>
<dbReference type="Gene3D" id="3.40.50.300">
    <property type="entry name" value="P-loop containing nucleotide triphosphate hydrolases"/>
    <property type="match status" value="1"/>
</dbReference>
<comment type="caution">
    <text evidence="2">The sequence shown here is derived from an EMBL/GenBank/DDBJ whole genome shotgun (WGS) entry which is preliminary data.</text>
</comment>
<accession>A0ABS1NMV1</accession>
<feature type="compositionally biased region" description="Low complexity" evidence="1">
    <location>
        <begin position="10"/>
        <end position="24"/>
    </location>
</feature>
<proteinExistence type="predicted"/>
<dbReference type="RefSeq" id="WP_201880999.1">
    <property type="nucleotide sequence ID" value="NZ_JAERRF010000028.1"/>
</dbReference>
<evidence type="ECO:0000313" key="2">
    <source>
        <dbReference type="EMBL" id="MBL1101423.1"/>
    </source>
</evidence>